<proteinExistence type="predicted"/>
<name>A0A645JFT8_9ZZZZ</name>
<sequence length="36" mass="4139">MNSEEKTCCVTGHRDISIDKVEYVAQELQRETALLK</sequence>
<evidence type="ECO:0000313" key="1">
    <source>
        <dbReference type="EMBL" id="MPN62336.1"/>
    </source>
</evidence>
<dbReference type="AlphaFoldDB" id="A0A645JFT8"/>
<organism evidence="1">
    <name type="scientific">bioreactor metagenome</name>
    <dbReference type="NCBI Taxonomy" id="1076179"/>
    <lineage>
        <taxon>unclassified sequences</taxon>
        <taxon>metagenomes</taxon>
        <taxon>ecological metagenomes</taxon>
    </lineage>
</organism>
<protein>
    <submittedName>
        <fullName evidence="1">Uncharacterized protein</fullName>
    </submittedName>
</protein>
<dbReference type="EMBL" id="VSSQ01140189">
    <property type="protein sequence ID" value="MPN62336.1"/>
    <property type="molecule type" value="Genomic_DNA"/>
</dbReference>
<accession>A0A645JFT8</accession>
<reference evidence="1" key="1">
    <citation type="submission" date="2019-08" db="EMBL/GenBank/DDBJ databases">
        <authorList>
            <person name="Kucharzyk K."/>
            <person name="Murdoch R.W."/>
            <person name="Higgins S."/>
            <person name="Loffler F."/>
        </authorList>
    </citation>
    <scope>NUCLEOTIDE SEQUENCE</scope>
</reference>
<gene>
    <name evidence="1" type="ORF">SDC9_210083</name>
</gene>
<comment type="caution">
    <text evidence="1">The sequence shown here is derived from an EMBL/GenBank/DDBJ whole genome shotgun (WGS) entry which is preliminary data.</text>
</comment>